<reference evidence="2" key="1">
    <citation type="journal article" date="2011" name="J. Bacteriol.">
        <title>Complete genome sequence of NBRC 3288, a unique cellulose-nonproducing strain of Gluconacetobacter xylinus isolated from vinegar.</title>
        <authorList>
            <person name="Ogino H."/>
            <person name="Azuma Y."/>
            <person name="Hosoyama A."/>
            <person name="Nakazawa H."/>
            <person name="Matsutani M."/>
            <person name="Hasegawa A."/>
            <person name="Otsuyama K."/>
            <person name="Matsushita K."/>
            <person name="Fujita N."/>
            <person name="Shirai M."/>
        </authorList>
    </citation>
    <scope>NUCLEOTIDE SEQUENCE [LARGE SCALE GENOMIC DNA]</scope>
    <source>
        <strain evidence="2">NBRC 3288 / BCRC 11682 / LMG 1693</strain>
    </source>
</reference>
<dbReference type="AlphaFoldDB" id="G2I784"/>
<protein>
    <submittedName>
        <fullName evidence="1">Uncharacterized protein</fullName>
    </submittedName>
</protein>
<organism evidence="1 2">
    <name type="scientific">Komagataeibacter medellinensis (strain NBRC 3288 / BCRC 11682 / LMG 1693 / Kondo 51)</name>
    <name type="common">Gluconacetobacter medellinensis</name>
    <dbReference type="NCBI Taxonomy" id="634177"/>
    <lineage>
        <taxon>Bacteria</taxon>
        <taxon>Pseudomonadati</taxon>
        <taxon>Pseudomonadota</taxon>
        <taxon>Alphaproteobacteria</taxon>
        <taxon>Acetobacterales</taxon>
        <taxon>Acetobacteraceae</taxon>
        <taxon>Komagataeibacter</taxon>
    </lineage>
</organism>
<dbReference type="STRING" id="634177.GLX_15690"/>
<sequence length="247" mass="25266">MNPKSASAWVRQPTTLFFLVIVIGTAVATWCNIIPQGAAVIMLGASLPLLLNDTTSDTAANPALVAVVNALATHHEVGSAAMQVIRATAPHLLTDGTLAITRPPAPAPSSRPTGLSAIACLIATGLLLTACGSTTQVKLRQSVNDLESAYDVLAEPMPDVMAGKVPGITLTDADKALIKKASQTVDNEIATLQTAIDGGKSLTETAVSGLETDFASFQTCWTGVQAGTVPTSCTDLVPATTTTTTGN</sequence>
<dbReference type="HOGENOM" id="CLU_1202680_0_0_5"/>
<dbReference type="RefSeq" id="WP_014105523.1">
    <property type="nucleotide sequence ID" value="NC_016027.1"/>
</dbReference>
<evidence type="ECO:0000313" key="1">
    <source>
        <dbReference type="EMBL" id="BAK83981.1"/>
    </source>
</evidence>
<gene>
    <name evidence="1" type="ordered locus">GLX_15690</name>
</gene>
<proteinExistence type="predicted"/>
<dbReference type="Proteomes" id="UP000009044">
    <property type="component" value="Chromosome"/>
</dbReference>
<accession>G2I784</accession>
<dbReference type="EMBL" id="AP012159">
    <property type="protein sequence ID" value="BAK83981.1"/>
    <property type="molecule type" value="Genomic_DNA"/>
</dbReference>
<name>G2I784_KOMMN</name>
<evidence type="ECO:0000313" key="2">
    <source>
        <dbReference type="Proteomes" id="UP000009044"/>
    </source>
</evidence>
<dbReference type="KEGG" id="gxy:GLX_15690"/>
<dbReference type="PATRIC" id="fig|634177.7.peg.1794"/>